<gene>
    <name evidence="1" type="ORF">BDN72DRAFT_906996</name>
</gene>
<accession>A0ACD2ZXX8</accession>
<reference evidence="1 2" key="1">
    <citation type="journal article" date="2019" name="Nat. Ecol. Evol.">
        <title>Megaphylogeny resolves global patterns of mushroom evolution.</title>
        <authorList>
            <person name="Varga T."/>
            <person name="Krizsan K."/>
            <person name="Foldi C."/>
            <person name="Dima B."/>
            <person name="Sanchez-Garcia M."/>
            <person name="Sanchez-Ramirez S."/>
            <person name="Szollosi G.J."/>
            <person name="Szarkandi J.G."/>
            <person name="Papp V."/>
            <person name="Albert L."/>
            <person name="Andreopoulos W."/>
            <person name="Angelini C."/>
            <person name="Antonin V."/>
            <person name="Barry K.W."/>
            <person name="Bougher N.L."/>
            <person name="Buchanan P."/>
            <person name="Buyck B."/>
            <person name="Bense V."/>
            <person name="Catcheside P."/>
            <person name="Chovatia M."/>
            <person name="Cooper J."/>
            <person name="Damon W."/>
            <person name="Desjardin D."/>
            <person name="Finy P."/>
            <person name="Geml J."/>
            <person name="Haridas S."/>
            <person name="Hughes K."/>
            <person name="Justo A."/>
            <person name="Karasinski D."/>
            <person name="Kautmanova I."/>
            <person name="Kiss B."/>
            <person name="Kocsube S."/>
            <person name="Kotiranta H."/>
            <person name="LaButti K.M."/>
            <person name="Lechner B.E."/>
            <person name="Liimatainen K."/>
            <person name="Lipzen A."/>
            <person name="Lukacs Z."/>
            <person name="Mihaltcheva S."/>
            <person name="Morgado L.N."/>
            <person name="Niskanen T."/>
            <person name="Noordeloos M.E."/>
            <person name="Ohm R.A."/>
            <person name="Ortiz-Santana B."/>
            <person name="Ovrebo C."/>
            <person name="Racz N."/>
            <person name="Riley R."/>
            <person name="Savchenko A."/>
            <person name="Shiryaev A."/>
            <person name="Soop K."/>
            <person name="Spirin V."/>
            <person name="Szebenyi C."/>
            <person name="Tomsovsky M."/>
            <person name="Tulloss R.E."/>
            <person name="Uehling J."/>
            <person name="Grigoriev I.V."/>
            <person name="Vagvolgyi C."/>
            <person name="Papp T."/>
            <person name="Martin F.M."/>
            <person name="Miettinen O."/>
            <person name="Hibbett D.S."/>
            <person name="Nagy L.G."/>
        </authorList>
    </citation>
    <scope>NUCLEOTIDE SEQUENCE [LARGE SCALE GENOMIC DNA]</scope>
    <source>
        <strain evidence="1 2">NL-1719</strain>
    </source>
</reference>
<evidence type="ECO:0000313" key="2">
    <source>
        <dbReference type="Proteomes" id="UP000308600"/>
    </source>
</evidence>
<protein>
    <submittedName>
        <fullName evidence="1">Uncharacterized protein</fullName>
    </submittedName>
</protein>
<proteinExistence type="predicted"/>
<dbReference type="Proteomes" id="UP000308600">
    <property type="component" value="Unassembled WGS sequence"/>
</dbReference>
<organism evidence="1 2">
    <name type="scientific">Pluteus cervinus</name>
    <dbReference type="NCBI Taxonomy" id="181527"/>
    <lineage>
        <taxon>Eukaryota</taxon>
        <taxon>Fungi</taxon>
        <taxon>Dikarya</taxon>
        <taxon>Basidiomycota</taxon>
        <taxon>Agaricomycotina</taxon>
        <taxon>Agaricomycetes</taxon>
        <taxon>Agaricomycetidae</taxon>
        <taxon>Agaricales</taxon>
        <taxon>Pluteineae</taxon>
        <taxon>Pluteaceae</taxon>
        <taxon>Pluteus</taxon>
    </lineage>
</organism>
<name>A0ACD2ZXX8_9AGAR</name>
<dbReference type="EMBL" id="ML209567">
    <property type="protein sequence ID" value="TFK58182.1"/>
    <property type="molecule type" value="Genomic_DNA"/>
</dbReference>
<sequence>MSGASPLPHNSDLRILPMHLQLDSPQVIYDSINTWEDTVRHHGKDTRLMANRATALIEKLVYFQAQQEDHRTELDKMVEAIHCPHCKIFFRNPRTLPCGHSFCASCLEDIWRPLLEDRIKNTKIRGNPANTYLDQSVDTEYKFQKRLADMLAHNIEQANLLTTHMSPCCNQPITTPPPADLVLESMCSSILEAAGIVDECVEPVGEEERSFFYMMFRHG</sequence>
<evidence type="ECO:0000313" key="1">
    <source>
        <dbReference type="EMBL" id="TFK58182.1"/>
    </source>
</evidence>
<keyword evidence="2" id="KW-1185">Reference proteome</keyword>